<sequence length="154" mass="15845">VPEDPFSFDDEVPPAAFASPGVAAPRAISLDAGPAAPMAMPDDAFSFDMDAAPPAPAPMAAEDDFSEVSSGEFSSLDTSDFSEPREDVTRVVAIPVPTAAYREPAAPVDYGSNEPASTARDFDFSEDPIAAAPAAPAADFGTPDFDFADDGTLP</sequence>
<evidence type="ECO:0000313" key="3">
    <source>
        <dbReference type="Proteomes" id="UP000267003"/>
    </source>
</evidence>
<feature type="compositionally biased region" description="Low complexity" evidence="1">
    <location>
        <begin position="32"/>
        <end position="52"/>
    </location>
</feature>
<name>A0A3A8PCM1_9BACT</name>
<feature type="non-terminal residue" evidence="2">
    <location>
        <position position="154"/>
    </location>
</feature>
<feature type="region of interest" description="Disordered" evidence="1">
    <location>
        <begin position="103"/>
        <end position="154"/>
    </location>
</feature>
<keyword evidence="3" id="KW-1185">Reference proteome</keyword>
<organism evidence="2 3">
    <name type="scientific">Corallococcus aberystwythensis</name>
    <dbReference type="NCBI Taxonomy" id="2316722"/>
    <lineage>
        <taxon>Bacteria</taxon>
        <taxon>Pseudomonadati</taxon>
        <taxon>Myxococcota</taxon>
        <taxon>Myxococcia</taxon>
        <taxon>Myxococcales</taxon>
        <taxon>Cystobacterineae</taxon>
        <taxon>Myxococcaceae</taxon>
        <taxon>Corallococcus</taxon>
    </lineage>
</organism>
<protein>
    <submittedName>
        <fullName evidence="2">Uncharacterized protein</fullName>
    </submittedName>
</protein>
<reference evidence="3" key="1">
    <citation type="submission" date="2018-09" db="EMBL/GenBank/DDBJ databases">
        <authorList>
            <person name="Livingstone P.G."/>
            <person name="Whitworth D.E."/>
        </authorList>
    </citation>
    <scope>NUCLEOTIDE SEQUENCE [LARGE SCALE GENOMIC DNA]</scope>
    <source>
        <strain evidence="3">AB050A</strain>
    </source>
</reference>
<evidence type="ECO:0000256" key="1">
    <source>
        <dbReference type="SAM" id="MobiDB-lite"/>
    </source>
</evidence>
<accession>A0A3A8PCM1</accession>
<comment type="caution">
    <text evidence="2">The sequence shown here is derived from an EMBL/GenBank/DDBJ whole genome shotgun (WGS) entry which is preliminary data.</text>
</comment>
<dbReference type="Proteomes" id="UP000267003">
    <property type="component" value="Unassembled WGS sequence"/>
</dbReference>
<feature type="region of interest" description="Disordered" evidence="1">
    <location>
        <begin position="32"/>
        <end position="86"/>
    </location>
</feature>
<proteinExistence type="predicted"/>
<feature type="compositionally biased region" description="Low complexity" evidence="1">
    <location>
        <begin position="130"/>
        <end position="154"/>
    </location>
</feature>
<feature type="non-terminal residue" evidence="2">
    <location>
        <position position="1"/>
    </location>
</feature>
<gene>
    <name evidence="2" type="ORF">D7W81_41490</name>
</gene>
<evidence type="ECO:0000313" key="2">
    <source>
        <dbReference type="EMBL" id="RKH49464.1"/>
    </source>
</evidence>
<feature type="compositionally biased region" description="Polar residues" evidence="1">
    <location>
        <begin position="67"/>
        <end position="81"/>
    </location>
</feature>
<dbReference type="EMBL" id="RAWK01000573">
    <property type="protein sequence ID" value="RKH49464.1"/>
    <property type="molecule type" value="Genomic_DNA"/>
</dbReference>
<dbReference type="AlphaFoldDB" id="A0A3A8PCM1"/>